<gene>
    <name evidence="2" type="ORF">ab3b_01178</name>
    <name evidence="1" type="ORF">B6254_1637</name>
    <name evidence="3" type="ORF">FO435_07630</name>
</gene>
<evidence type="ECO:0000313" key="4">
    <source>
        <dbReference type="Proteomes" id="UP000032289"/>
    </source>
</evidence>
<reference evidence="2 4" key="1">
    <citation type="journal article" date="2015" name="Microbiology (Mosc.)">
        <title>Genomics of the Weissella cibaria species with an examination of its metabolic traits.</title>
        <authorList>
            <person name="Lynch K.M."/>
            <person name="Lucid A."/>
            <person name="Arendt E.K."/>
            <person name="Sleator R.D."/>
            <person name="Lucey B."/>
            <person name="Coffey A."/>
        </authorList>
    </citation>
    <scope>NUCLEOTIDE SEQUENCE [LARGE SCALE GENOMIC DNA]</scope>
    <source>
        <strain evidence="2 4">AB3b</strain>
    </source>
</reference>
<dbReference type="PATRIC" id="fig|137591.24.peg.1148"/>
<name>A0A0D1JTD1_9LACO</name>
<dbReference type="Proteomes" id="UP000320012">
    <property type="component" value="Unassembled WGS sequence"/>
</dbReference>
<evidence type="ECO:0000313" key="1">
    <source>
        <dbReference type="EMBL" id="AWF96020.1"/>
    </source>
</evidence>
<organism evidence="2 4">
    <name type="scientific">Weissella cibaria</name>
    <dbReference type="NCBI Taxonomy" id="137591"/>
    <lineage>
        <taxon>Bacteria</taxon>
        <taxon>Bacillati</taxon>
        <taxon>Bacillota</taxon>
        <taxon>Bacilli</taxon>
        <taxon>Lactobacillales</taxon>
        <taxon>Lactobacillaceae</taxon>
        <taxon>Weissella</taxon>
    </lineage>
</organism>
<dbReference type="EMBL" id="VNHC01000002">
    <property type="protein sequence ID" value="TVV27755.1"/>
    <property type="molecule type" value="Genomic_DNA"/>
</dbReference>
<evidence type="ECO:0000313" key="5">
    <source>
        <dbReference type="Proteomes" id="UP000244870"/>
    </source>
</evidence>
<protein>
    <submittedName>
        <fullName evidence="2">Uncharacterized protein</fullName>
    </submittedName>
</protein>
<dbReference type="EMBL" id="CP020928">
    <property type="protein sequence ID" value="AWF96020.1"/>
    <property type="molecule type" value="Genomic_DNA"/>
</dbReference>
<proteinExistence type="predicted"/>
<dbReference type="Proteomes" id="UP000244870">
    <property type="component" value="Chromosome"/>
</dbReference>
<evidence type="ECO:0000313" key="6">
    <source>
        <dbReference type="Proteomes" id="UP000320012"/>
    </source>
</evidence>
<dbReference type="Proteomes" id="UP000032289">
    <property type="component" value="Unassembled WGS sequence"/>
</dbReference>
<sequence>MATYNLTDIMDLLKLWGVDYPNKQKNRVKFDAFKKDLRKKIEETFETEVAALQAVSPELTAPVKPNPVTGQTTTYTARHVLWLLDQPVFLVWVIKHAARQDALLPHLQVIKNTPWTNDTEEHAETIIDNWR</sequence>
<accession>A0A0D1JTD1</accession>
<evidence type="ECO:0000313" key="2">
    <source>
        <dbReference type="EMBL" id="KIU24463.1"/>
    </source>
</evidence>
<dbReference type="AlphaFoldDB" id="A0A0D1JTD1"/>
<dbReference type="RefSeq" id="WP_043941206.1">
    <property type="nucleotide sequence ID" value="NZ_CP020928.1"/>
</dbReference>
<reference evidence="3 6" key="3">
    <citation type="submission" date="2019-07" db="EMBL/GenBank/DDBJ databases">
        <title>Genome sequence of Weissella cibaria GK1.</title>
        <authorList>
            <person name="Choi H.-J."/>
        </authorList>
    </citation>
    <scope>NUCLEOTIDE SEQUENCE [LARGE SCALE GENOMIC DNA]</scope>
    <source>
        <strain evidence="3 6">GK1</strain>
    </source>
</reference>
<dbReference type="EMBL" id="JWHT01000028">
    <property type="protein sequence ID" value="KIU24463.1"/>
    <property type="molecule type" value="Genomic_DNA"/>
</dbReference>
<reference evidence="1 5" key="2">
    <citation type="submission" date="2017-04" db="EMBL/GenBank/DDBJ databases">
        <title>Weissella cibaria strain m2 complete genome.</title>
        <authorList>
            <person name="Pan Q."/>
            <person name="Tan M."/>
            <person name="Yao F."/>
            <person name="Su S."/>
        </authorList>
    </citation>
    <scope>NUCLEOTIDE SEQUENCE [LARGE SCALE GENOMIC DNA]</scope>
    <source>
        <strain evidence="1 5">M2</strain>
    </source>
</reference>
<evidence type="ECO:0000313" key="3">
    <source>
        <dbReference type="EMBL" id="TVV27755.1"/>
    </source>
</evidence>